<proteinExistence type="predicted"/>
<sequence>MELVLKAKDFMSSANDVQYMTKLPQFCFSKNDYSIEIKDIVFKTVRAWLKVPNKNTSYVQGELLNIIVHLGGISMFYFDEVWSAYIKAPVFLMPGANSTQHQSARYIEDAVQKFEISFQQHPAFVKSTPEHLLLKYLDQYISDWHQDSQPEATSSQEHREAKMELFLQYLMHLVPIVSSTPAQIHQGKDNLLKSIITNLDFFSPFHQLAPTIVHAEITIFSNSHKLKSHIGLFNMLCFHGVFYGTEWCKTNLRWFDCYDDWLQFYDDLLKGGYMKDSAENYLVNKKAYGPHMGKSCKTDDIKSYWEMSLEHEEKYLEIIGNNDHWALYKFFLLFPGVGQLISLLLVGDTIECNLLPPVKAEVWGAVIAEVNLGGKRGLVQLELINKDSAKKADIQLAFAELFNYISDKMPRQTQQLI</sequence>
<accession>A0A8S0W9A2</accession>
<dbReference type="EMBL" id="CACVBS010000061">
    <property type="protein sequence ID" value="CAA7267568.1"/>
    <property type="molecule type" value="Genomic_DNA"/>
</dbReference>
<dbReference type="OrthoDB" id="2934473at2759"/>
<evidence type="ECO:0000313" key="2">
    <source>
        <dbReference type="Proteomes" id="UP000467700"/>
    </source>
</evidence>
<dbReference type="AlphaFoldDB" id="A0A8S0W9A2"/>
<organism evidence="1 2">
    <name type="scientific">Cyclocybe aegerita</name>
    <name type="common">Black poplar mushroom</name>
    <name type="synonym">Agrocybe aegerita</name>
    <dbReference type="NCBI Taxonomy" id="1973307"/>
    <lineage>
        <taxon>Eukaryota</taxon>
        <taxon>Fungi</taxon>
        <taxon>Dikarya</taxon>
        <taxon>Basidiomycota</taxon>
        <taxon>Agaricomycotina</taxon>
        <taxon>Agaricomycetes</taxon>
        <taxon>Agaricomycetidae</taxon>
        <taxon>Agaricales</taxon>
        <taxon>Agaricineae</taxon>
        <taxon>Bolbitiaceae</taxon>
        <taxon>Cyclocybe</taxon>
    </lineage>
</organism>
<protein>
    <submittedName>
        <fullName evidence="1">Uncharacterized protein</fullName>
    </submittedName>
</protein>
<reference evidence="1 2" key="1">
    <citation type="submission" date="2020-01" db="EMBL/GenBank/DDBJ databases">
        <authorList>
            <person name="Gupta K D."/>
        </authorList>
    </citation>
    <scope>NUCLEOTIDE SEQUENCE [LARGE SCALE GENOMIC DNA]</scope>
</reference>
<evidence type="ECO:0000313" key="1">
    <source>
        <dbReference type="EMBL" id="CAA7267568.1"/>
    </source>
</evidence>
<keyword evidence="2" id="KW-1185">Reference proteome</keyword>
<name>A0A8S0W9A2_CYCAE</name>
<dbReference type="Proteomes" id="UP000467700">
    <property type="component" value="Unassembled WGS sequence"/>
</dbReference>
<comment type="caution">
    <text evidence="1">The sequence shown here is derived from an EMBL/GenBank/DDBJ whole genome shotgun (WGS) entry which is preliminary data.</text>
</comment>
<gene>
    <name evidence="1" type="ORF">AAE3_LOCUS9841</name>
</gene>